<keyword evidence="5" id="KW-0411">Iron-sulfur</keyword>
<protein>
    <submittedName>
        <fullName evidence="8">Uncharacterized protein</fullName>
    </submittedName>
</protein>
<dbReference type="eggNOG" id="KOG2539">
    <property type="taxonomic scope" value="Eukaryota"/>
</dbReference>
<dbReference type="STRING" id="1069680.M7PJP9"/>
<dbReference type="GO" id="GO:0051536">
    <property type="term" value="F:iron-sulfur cluster binding"/>
    <property type="evidence" value="ECO:0007669"/>
    <property type="project" value="UniProtKB-KW"/>
</dbReference>
<evidence type="ECO:0000256" key="3">
    <source>
        <dbReference type="ARBA" id="ARBA00022946"/>
    </source>
</evidence>
<keyword evidence="4" id="KW-0408">Iron</keyword>
<evidence type="ECO:0000256" key="6">
    <source>
        <dbReference type="ARBA" id="ARBA00023128"/>
    </source>
</evidence>
<reference evidence="9" key="1">
    <citation type="journal article" date="2016" name="Nat. Commun.">
        <title>Genome analysis of three Pneumocystis species reveals adaptation mechanisms to life exclusively in mammalian hosts.</title>
        <authorList>
            <person name="Ma L."/>
            <person name="Chen Z."/>
            <person name="Huang D.W."/>
            <person name="Kutty G."/>
            <person name="Ishihara M."/>
            <person name="Wang H."/>
            <person name="Abouelleil A."/>
            <person name="Bishop L."/>
            <person name="Davey E."/>
            <person name="Deng R."/>
            <person name="Deng X."/>
            <person name="Fan L."/>
            <person name="Fantoni G."/>
            <person name="Fitzgerald M."/>
            <person name="Gogineni E."/>
            <person name="Goldberg J.M."/>
            <person name="Handley G."/>
            <person name="Hu X."/>
            <person name="Huber C."/>
            <person name="Jiao X."/>
            <person name="Jones K."/>
            <person name="Levin J.Z."/>
            <person name="Liu Y."/>
            <person name="Macdonald P."/>
            <person name="Melnikov A."/>
            <person name="Raley C."/>
            <person name="Sassi M."/>
            <person name="Sherman B.T."/>
            <person name="Song X."/>
            <person name="Sykes S."/>
            <person name="Tran B."/>
            <person name="Walsh L."/>
            <person name="Xia Y."/>
            <person name="Yang J."/>
            <person name="Young S."/>
            <person name="Zeng Q."/>
            <person name="Zheng X."/>
            <person name="Stephens R."/>
            <person name="Nusbaum C."/>
            <person name="Birren B.W."/>
            <person name="Azadi P."/>
            <person name="Lempicki R.A."/>
            <person name="Cuomo C.A."/>
            <person name="Kovacs J.A."/>
        </authorList>
    </citation>
    <scope>NUCLEOTIDE SEQUENCE [LARGE SCALE GENOMIC DNA]</scope>
    <source>
        <strain evidence="9">B123</strain>
    </source>
</reference>
<comment type="caution">
    <text evidence="8">The sequence shown here is derived from an EMBL/GenBank/DDBJ whole genome shotgun (WGS) entry which is preliminary data.</text>
</comment>
<keyword evidence="9" id="KW-1185">Reference proteome</keyword>
<dbReference type="EMBL" id="AFWA02000003">
    <property type="protein sequence ID" value="EMR10684.1"/>
    <property type="molecule type" value="Genomic_DNA"/>
</dbReference>
<keyword evidence="2" id="KW-0479">Metal-binding</keyword>
<sequence>MFSFFFRNLSFFKGSREFIIRDIMMKCYFSNKSLQDLDRAQQKLYSATVFSNKRVGNVEIPSSIVKSIQDIIENSYKSNIRLSFIKMHPFRGFRKIKDNFSEIEADSYLFYIMPQVYASLYNVINELRLRLGDKWVPETVLDCGEGPGIGALVFQELFSNSIEKVKSIMVLEPIYTMRKRTLYIHKANKTKIISNFSSITKFKFDFIIANHMILDTNVPERIFSNSIRKLWAKVSPENGILLLLERGNPLGYQAIAKARQIILSNSDSNSKKSEVTNVAHVISPCPHDKQCPLYLDGHRFNPKKWCHFGQRLIRPIYLQKIKHFASNIENSKFSYCIIRKEIVRPSLKESKTNLSKDKLFSDPYSWHRLILPPLKKHGHVVMDTCVSDGSIKRMIISKRYGKIHYQNARKAYWGDLWALKT</sequence>
<dbReference type="OrthoDB" id="421327at2759"/>
<dbReference type="RefSeq" id="XP_007872744.1">
    <property type="nucleotide sequence ID" value="XM_007874553.1"/>
</dbReference>
<evidence type="ECO:0000313" key="9">
    <source>
        <dbReference type="Proteomes" id="UP000011958"/>
    </source>
</evidence>
<dbReference type="PANTHER" id="PTHR13184:SF5">
    <property type="entry name" value="METHYLTRANSFERASE-LIKE PROTEIN 17, MITOCHONDRIAL"/>
    <property type="match status" value="1"/>
</dbReference>
<dbReference type="HOGENOM" id="CLU_652311_0_0_1"/>
<dbReference type="GO" id="GO:0006412">
    <property type="term" value="P:translation"/>
    <property type="evidence" value="ECO:0007669"/>
    <property type="project" value="InterPro"/>
</dbReference>
<dbReference type="GO" id="GO:0005763">
    <property type="term" value="C:mitochondrial small ribosomal subunit"/>
    <property type="evidence" value="ECO:0007669"/>
    <property type="project" value="TreeGrafter"/>
</dbReference>
<accession>M7PJP9</accession>
<dbReference type="GO" id="GO:0046872">
    <property type="term" value="F:metal ion binding"/>
    <property type="evidence" value="ECO:0007669"/>
    <property type="project" value="UniProtKB-KW"/>
</dbReference>
<comment type="subcellular location">
    <subcellularLocation>
        <location evidence="1">Mitochondrion</location>
    </subcellularLocation>
</comment>
<evidence type="ECO:0000256" key="5">
    <source>
        <dbReference type="ARBA" id="ARBA00023014"/>
    </source>
</evidence>
<dbReference type="InterPro" id="IPR015324">
    <property type="entry name" value="Ribosomal_Rsm22-like"/>
</dbReference>
<dbReference type="GeneID" id="19894533"/>
<evidence type="ECO:0000256" key="4">
    <source>
        <dbReference type="ARBA" id="ARBA00023004"/>
    </source>
</evidence>
<proteinExistence type="predicted"/>
<dbReference type="GO" id="GO:0003735">
    <property type="term" value="F:structural constituent of ribosome"/>
    <property type="evidence" value="ECO:0007669"/>
    <property type="project" value="TreeGrafter"/>
</dbReference>
<evidence type="ECO:0000256" key="2">
    <source>
        <dbReference type="ARBA" id="ARBA00022723"/>
    </source>
</evidence>
<dbReference type="InterPro" id="IPR029063">
    <property type="entry name" value="SAM-dependent_MTases_sf"/>
</dbReference>
<gene>
    <name evidence="8" type="ORF">PNEG_00835</name>
</gene>
<dbReference type="VEuPathDB" id="FungiDB:PNEG_00835"/>
<evidence type="ECO:0000313" key="8">
    <source>
        <dbReference type="EMBL" id="EMR10684.1"/>
    </source>
</evidence>
<dbReference type="InterPro" id="IPR052571">
    <property type="entry name" value="Mt_RNA_Methyltransferase"/>
</dbReference>
<dbReference type="OMA" id="PRKHPGI"/>
<dbReference type="Proteomes" id="UP000011958">
    <property type="component" value="Unassembled WGS sequence"/>
</dbReference>
<keyword evidence="3" id="KW-0809">Transit peptide</keyword>
<dbReference type="GO" id="GO:0008168">
    <property type="term" value="F:methyltransferase activity"/>
    <property type="evidence" value="ECO:0007669"/>
    <property type="project" value="InterPro"/>
</dbReference>
<comment type="function">
    <text evidence="7">Mitochondrial ribosome (mitoribosome) assembly factor. Binds at the interface of the head and body domains of the mitochondrial small ribosomal subunit (mt-SSU), occluding the mRNA channel and preventing compaction of the head domain towards the body. Probable inactive methyltransferase: retains the characteristic folding and ability to bind S-adenosyl-L-methionine, but it probably lost its methyltransferase activity.</text>
</comment>
<keyword evidence="6" id="KW-0496">Mitochondrion</keyword>
<evidence type="ECO:0000256" key="1">
    <source>
        <dbReference type="ARBA" id="ARBA00004173"/>
    </source>
</evidence>
<dbReference type="Pfam" id="PF09243">
    <property type="entry name" value="Rsm22"/>
    <property type="match status" value="1"/>
</dbReference>
<evidence type="ECO:0000256" key="7">
    <source>
        <dbReference type="ARBA" id="ARBA00045681"/>
    </source>
</evidence>
<dbReference type="AlphaFoldDB" id="M7PJP9"/>
<dbReference type="PANTHER" id="PTHR13184">
    <property type="entry name" value="37S RIBOSOMAL PROTEIN S22"/>
    <property type="match status" value="1"/>
</dbReference>
<name>M7PJP9_PNEMU</name>
<organism evidence="8 9">
    <name type="scientific">Pneumocystis murina (strain B123)</name>
    <name type="common">Mouse pneumocystis pneumonia agent</name>
    <name type="synonym">Pneumocystis carinii f. sp. muris</name>
    <dbReference type="NCBI Taxonomy" id="1069680"/>
    <lineage>
        <taxon>Eukaryota</taxon>
        <taxon>Fungi</taxon>
        <taxon>Dikarya</taxon>
        <taxon>Ascomycota</taxon>
        <taxon>Taphrinomycotina</taxon>
        <taxon>Pneumocystomycetes</taxon>
        <taxon>Pneumocystaceae</taxon>
        <taxon>Pneumocystis</taxon>
    </lineage>
</organism>
<dbReference type="SUPFAM" id="SSF53335">
    <property type="entry name" value="S-adenosyl-L-methionine-dependent methyltransferases"/>
    <property type="match status" value="1"/>
</dbReference>